<evidence type="ECO:0000313" key="5">
    <source>
        <dbReference type="Proteomes" id="UP000000311"/>
    </source>
</evidence>
<feature type="chain" id="PRO_5003157820" evidence="3">
    <location>
        <begin position="17"/>
        <end position="335"/>
    </location>
</feature>
<feature type="compositionally biased region" description="Polar residues" evidence="2">
    <location>
        <begin position="158"/>
        <end position="186"/>
    </location>
</feature>
<dbReference type="EMBL" id="GL443983">
    <property type="protein sequence ID" value="EFN61420.1"/>
    <property type="molecule type" value="Genomic_DNA"/>
</dbReference>
<dbReference type="OMA" id="IRREYTY"/>
<feature type="compositionally biased region" description="Acidic residues" evidence="2">
    <location>
        <begin position="99"/>
        <end position="128"/>
    </location>
</feature>
<dbReference type="FunCoup" id="E2AYQ7">
    <property type="interactions" value="12"/>
</dbReference>
<dbReference type="InParanoid" id="E2AYQ7"/>
<keyword evidence="5" id="KW-1185">Reference proteome</keyword>
<dbReference type="PROSITE" id="PS51155">
    <property type="entry name" value="CHIT_BIND_RR_2"/>
    <property type="match status" value="1"/>
</dbReference>
<evidence type="ECO:0000256" key="2">
    <source>
        <dbReference type="SAM" id="MobiDB-lite"/>
    </source>
</evidence>
<accession>E2AYQ7</accession>
<dbReference type="KEGG" id="cfo:105257450"/>
<reference evidence="4 5" key="1">
    <citation type="journal article" date="2010" name="Science">
        <title>Genomic comparison of the ants Camponotus floridanus and Harpegnathos saltator.</title>
        <authorList>
            <person name="Bonasio R."/>
            <person name="Zhang G."/>
            <person name="Ye C."/>
            <person name="Mutti N.S."/>
            <person name="Fang X."/>
            <person name="Qin N."/>
            <person name="Donahue G."/>
            <person name="Yang P."/>
            <person name="Li Q."/>
            <person name="Li C."/>
            <person name="Zhang P."/>
            <person name="Huang Z."/>
            <person name="Berger S.L."/>
            <person name="Reinberg D."/>
            <person name="Wang J."/>
            <person name="Liebig J."/>
        </authorList>
    </citation>
    <scope>NUCLEOTIDE SEQUENCE [LARGE SCALE GENOMIC DNA]</scope>
    <source>
        <strain evidence="5">C129</strain>
    </source>
</reference>
<dbReference type="PANTHER" id="PTHR10380">
    <property type="entry name" value="CUTICLE PROTEIN"/>
    <property type="match status" value="1"/>
</dbReference>
<proteinExistence type="predicted"/>
<organism evidence="5">
    <name type="scientific">Camponotus floridanus</name>
    <name type="common">Florida carpenter ant</name>
    <dbReference type="NCBI Taxonomy" id="104421"/>
    <lineage>
        <taxon>Eukaryota</taxon>
        <taxon>Metazoa</taxon>
        <taxon>Ecdysozoa</taxon>
        <taxon>Arthropoda</taxon>
        <taxon>Hexapoda</taxon>
        <taxon>Insecta</taxon>
        <taxon>Pterygota</taxon>
        <taxon>Neoptera</taxon>
        <taxon>Endopterygota</taxon>
        <taxon>Hymenoptera</taxon>
        <taxon>Apocrita</taxon>
        <taxon>Aculeata</taxon>
        <taxon>Formicoidea</taxon>
        <taxon>Formicidae</taxon>
        <taxon>Formicinae</taxon>
        <taxon>Camponotus</taxon>
    </lineage>
</organism>
<dbReference type="OrthoDB" id="7222477at2759"/>
<name>E2AYQ7_CAMFO</name>
<feature type="signal peptide" evidence="3">
    <location>
        <begin position="1"/>
        <end position="16"/>
    </location>
</feature>
<evidence type="ECO:0000256" key="3">
    <source>
        <dbReference type="SAM" id="SignalP"/>
    </source>
</evidence>
<keyword evidence="1" id="KW-0193">Cuticle</keyword>
<feature type="compositionally biased region" description="Pro residues" evidence="2">
    <location>
        <begin position="145"/>
        <end position="154"/>
    </location>
</feature>
<gene>
    <name evidence="4" type="ORF">EAG_10796</name>
</gene>
<evidence type="ECO:0000256" key="1">
    <source>
        <dbReference type="PROSITE-ProRule" id="PRU00497"/>
    </source>
</evidence>
<dbReference type="InterPro" id="IPR000618">
    <property type="entry name" value="Insect_cuticle"/>
</dbReference>
<sequence>MRVAVIFLACVAACSAQFPEGQKGAPIPVRANRYQKLPPQSLRPNAGPPAFSNQRLRRPISFKPRGPGDDTPATFRPLRPNLPATAPIFSHNVKPVNEVPEDEEVSRDSIRDDEDLSQEPNSEEEVSEEVPRVPPPVRPLGAPASPTPGPPAYRPPQVTVTPTSVARQTFATSSPQPVQYRPTQKPTKAPRKQIVDDVAFRQPIKPPPKPVKPSQAFEIRGKKPVAQIIRRYQHDNEDGSITWGFENDDGSYKEETIGVDCITSGKYGYIDPDGLRREYTYETGIKCDEEQREEEEENGFVDYQENKLVLPDGKTIDLSSMGKKQARRPQFQYRN</sequence>
<feature type="region of interest" description="Disordered" evidence="2">
    <location>
        <begin position="36"/>
        <end position="222"/>
    </location>
</feature>
<protein>
    <submittedName>
        <fullName evidence="4">Uncharacterized protein</fullName>
    </submittedName>
</protein>
<keyword evidence="3" id="KW-0732">Signal</keyword>
<dbReference type="GO" id="GO:0062129">
    <property type="term" value="C:chitin-based extracellular matrix"/>
    <property type="evidence" value="ECO:0007669"/>
    <property type="project" value="TreeGrafter"/>
</dbReference>
<dbReference type="GO" id="GO:0008010">
    <property type="term" value="F:structural constituent of chitin-based larval cuticle"/>
    <property type="evidence" value="ECO:0007669"/>
    <property type="project" value="TreeGrafter"/>
</dbReference>
<dbReference type="Proteomes" id="UP000000311">
    <property type="component" value="Unassembled WGS sequence"/>
</dbReference>
<dbReference type="AlphaFoldDB" id="E2AYQ7"/>
<dbReference type="InterPro" id="IPR050468">
    <property type="entry name" value="Cuticle_Struct_Prot"/>
</dbReference>
<dbReference type="PANTHER" id="PTHR10380:SF2">
    <property type="entry name" value="AGAP003037-PA"/>
    <property type="match status" value="1"/>
</dbReference>
<evidence type="ECO:0000313" key="4">
    <source>
        <dbReference type="EMBL" id="EFN61420.1"/>
    </source>
</evidence>